<keyword evidence="3" id="KW-1185">Reference proteome</keyword>
<protein>
    <recommendedName>
        <fullName evidence="1">T6SS Phospholipase effector Tle1-like catalytic domain-containing protein</fullName>
    </recommendedName>
</protein>
<organism evidence="2 3">
    <name type="scientific">Flavobacterium fluviale</name>
    <dbReference type="NCBI Taxonomy" id="2249356"/>
    <lineage>
        <taxon>Bacteria</taxon>
        <taxon>Pseudomonadati</taxon>
        <taxon>Bacteroidota</taxon>
        <taxon>Flavobacteriia</taxon>
        <taxon>Flavobacteriales</taxon>
        <taxon>Flavobacteriaceae</taxon>
        <taxon>Flavobacterium</taxon>
    </lineage>
</organism>
<dbReference type="Pfam" id="PF09994">
    <property type="entry name" value="T6SS_Tle1-like_cat"/>
    <property type="match status" value="1"/>
</dbReference>
<name>A0A344LWN2_9FLAO</name>
<evidence type="ECO:0000313" key="2">
    <source>
        <dbReference type="EMBL" id="AXB58324.1"/>
    </source>
</evidence>
<evidence type="ECO:0000259" key="1">
    <source>
        <dbReference type="Pfam" id="PF09994"/>
    </source>
</evidence>
<dbReference type="RefSeq" id="WP_113679246.1">
    <property type="nucleotide sequence ID" value="NZ_CP030261.1"/>
</dbReference>
<dbReference type="Proteomes" id="UP000251561">
    <property type="component" value="Chromosome"/>
</dbReference>
<dbReference type="KEGG" id="ffl:HYN86_17670"/>
<gene>
    <name evidence="2" type="ORF">HYN86_17670</name>
</gene>
<evidence type="ECO:0000313" key="3">
    <source>
        <dbReference type="Proteomes" id="UP000251561"/>
    </source>
</evidence>
<proteinExistence type="predicted"/>
<feature type="domain" description="T6SS Phospholipase effector Tle1-like catalytic" evidence="1">
    <location>
        <begin position="559"/>
        <end position="724"/>
    </location>
</feature>
<dbReference type="AlphaFoldDB" id="A0A344LWN2"/>
<reference evidence="2 3" key="1">
    <citation type="submission" date="2018-06" db="EMBL/GenBank/DDBJ databases">
        <title>Genome sequencing of Flavobacterium.</title>
        <authorList>
            <person name="Baek M.-G."/>
            <person name="Yi H."/>
        </authorList>
    </citation>
    <scope>NUCLEOTIDE SEQUENCE [LARGE SCALE GENOMIC DNA]</scope>
    <source>
        <strain evidence="2 3">HYN0086</strain>
    </source>
</reference>
<dbReference type="OrthoDB" id="4378831at2"/>
<dbReference type="PANTHER" id="PTHR33840">
    <property type="match status" value="1"/>
</dbReference>
<dbReference type="InterPro" id="IPR018712">
    <property type="entry name" value="Tle1-like_cat"/>
</dbReference>
<dbReference type="EMBL" id="CP030261">
    <property type="protein sequence ID" value="AXB58324.1"/>
    <property type="molecule type" value="Genomic_DNA"/>
</dbReference>
<accession>A0A344LWN2</accession>
<dbReference type="PANTHER" id="PTHR33840:SF1">
    <property type="entry name" value="TLE1 PHOSPHOLIPASE DOMAIN-CONTAINING PROTEIN"/>
    <property type="match status" value="1"/>
</dbReference>
<sequence>MSKKLHAVPKEPLAQGQKWNAKKGHLVLSKAGTFTVEIIKTDELHKNAPKKLPPFNRLTQEEVWKIKDYSTRFRVVESHKERDKEEEKYNKEKETFNKNIDNELKKLNWCWEAVGKGMDGKTIKHNNSFTKGLPFDLCKKINFPKLLEGGAPAWLEVFTENDPATGQLPHGMFVSAIGSPKIIAAEWRDYTGRLITEEIAFGSTVYLHIYTEALYGQNIEIQLRDTKLVNGDLTPTPSDKDGDPIQKLSAKPLTRFTRSVKTHQYNAVTKPPAGSITNGMITEKGKKQFPVSNVQKCFFPVFIEHAWQFQGAGPFDSGSKLSINPIVYHSKIEDQKIDLDDCVLKVSRNGILMQGELTGNNPLVLGEDEKTGAPEDQKKIDFTFGVFIDGTLNNMYNTIARKTWEEDQIRKKHPELSNEDKQKYAENPEEHLKVAASSQDQIGKESESKYKYKEENSFENDLSNPAIIFKNYLDDSTNKTHPVYKIYTEGMGTNTLNDDDHNADTGVLPLENYEKDDLMEGPGFGQGKAGILDRVERAVKLMADKIVAIGQTEVGTITVDVFGFSRGAASARCFVHEITRQPYMATGTNYKGTRYYRDANGHEVRNKYSDKKLPSNGRLGYYLTETKNPITFDRLIIRFAGLYDTVPHHGFVQWNDVKDLGLNSISKAKYTVHMVAADEHRANFDLVDISCITGKKGGGKTDRGIELYLPGVHCDVGGSYVEGRSEVNGRIMVSPLLSGIDLEKEKERLITEGWFKPKELTIHWDNPQRTIINGVARVLSSNREAISNQYSYIPLHLMVKFCLDNDVPIYLKGITDAYAFKNTKFSNISFLEKVKARLEEYAFHDGQPFVYENMPMQTIVDGTDDHTALAIEEERRKKEEDSYNGELKKLRHEYLHWNAVYGEGIINTLVQANKPNFEEGKRKRKVNG</sequence>